<evidence type="ECO:0000256" key="11">
    <source>
        <dbReference type="ARBA" id="ARBA00023065"/>
    </source>
</evidence>
<evidence type="ECO:0000256" key="1">
    <source>
        <dbReference type="ARBA" id="ARBA00004115"/>
    </source>
</evidence>
<comment type="subcellular location">
    <subcellularLocation>
        <location evidence="1">Endoplasmic reticulum membrane</location>
        <topology evidence="1">Single-pass type I membrane protein</topology>
    </subcellularLocation>
</comment>
<evidence type="ECO:0000256" key="4">
    <source>
        <dbReference type="ARBA" id="ARBA00022448"/>
    </source>
</evidence>
<keyword evidence="5" id="KW-0109">Calcium transport</keyword>
<dbReference type="GO" id="GO:0006816">
    <property type="term" value="P:calcium ion transport"/>
    <property type="evidence" value="ECO:0007669"/>
    <property type="project" value="UniProtKB-KW"/>
</dbReference>
<dbReference type="Pfam" id="PF06682">
    <property type="entry name" value="SARAF"/>
    <property type="match status" value="1"/>
</dbReference>
<keyword evidence="15" id="KW-1185">Reference proteome</keyword>
<comment type="caution">
    <text evidence="14">The sequence shown here is derived from an EMBL/GenBank/DDBJ whole genome shotgun (WGS) entry which is preliminary data.</text>
</comment>
<dbReference type="GO" id="GO:2001256">
    <property type="term" value="P:regulation of store-operated calcium entry"/>
    <property type="evidence" value="ECO:0007669"/>
    <property type="project" value="InterPro"/>
</dbReference>
<evidence type="ECO:0000256" key="7">
    <source>
        <dbReference type="ARBA" id="ARBA00022729"/>
    </source>
</evidence>
<keyword evidence="10" id="KW-1133">Transmembrane helix</keyword>
<evidence type="ECO:0000313" key="15">
    <source>
        <dbReference type="Proteomes" id="UP001152795"/>
    </source>
</evidence>
<evidence type="ECO:0000256" key="3">
    <source>
        <dbReference type="ARBA" id="ARBA00016584"/>
    </source>
</evidence>
<evidence type="ECO:0000256" key="9">
    <source>
        <dbReference type="ARBA" id="ARBA00022837"/>
    </source>
</evidence>
<keyword evidence="7" id="KW-0732">Signal</keyword>
<comment type="similarity">
    <text evidence="2">Belongs to the SARAF family.</text>
</comment>
<evidence type="ECO:0000256" key="13">
    <source>
        <dbReference type="ARBA" id="ARBA00031116"/>
    </source>
</evidence>
<evidence type="ECO:0000256" key="10">
    <source>
        <dbReference type="ARBA" id="ARBA00022989"/>
    </source>
</evidence>
<evidence type="ECO:0000256" key="5">
    <source>
        <dbReference type="ARBA" id="ARBA00022568"/>
    </source>
</evidence>
<name>A0A6S7INJ8_PARCT</name>
<organism evidence="14 15">
    <name type="scientific">Paramuricea clavata</name>
    <name type="common">Red gorgonian</name>
    <name type="synonym">Violescent sea-whip</name>
    <dbReference type="NCBI Taxonomy" id="317549"/>
    <lineage>
        <taxon>Eukaryota</taxon>
        <taxon>Metazoa</taxon>
        <taxon>Cnidaria</taxon>
        <taxon>Anthozoa</taxon>
        <taxon>Octocorallia</taxon>
        <taxon>Malacalcyonacea</taxon>
        <taxon>Plexauridae</taxon>
        <taxon>Paramuricea</taxon>
    </lineage>
</organism>
<gene>
    <name evidence="14" type="ORF">PACLA_8A012481</name>
</gene>
<keyword evidence="11" id="KW-0406">Ion transport</keyword>
<keyword evidence="12" id="KW-0472">Membrane</keyword>
<protein>
    <recommendedName>
        <fullName evidence="3">Store-operated calcium entry-associated regulatory factor</fullName>
    </recommendedName>
    <alternativeName>
        <fullName evidence="13">Transmembrane protein 66</fullName>
    </alternativeName>
</protein>
<evidence type="ECO:0000256" key="8">
    <source>
        <dbReference type="ARBA" id="ARBA00022824"/>
    </source>
</evidence>
<accession>A0A6S7INJ8</accession>
<keyword evidence="4" id="KW-0813">Transport</keyword>
<dbReference type="OrthoDB" id="20303at2759"/>
<dbReference type="Proteomes" id="UP001152795">
    <property type="component" value="Unassembled WGS sequence"/>
</dbReference>
<sequence length="84" mass="9080">MDSRQIRSLLVLCVCLLSKFVFGGEKVRLSDVQVLTLHQGKMTTGRRSSPVLQLRCAGGSAGCSAFVPEVVQCYNRGSDGFDAQ</sequence>
<proteinExistence type="inferred from homology"/>
<keyword evidence="8" id="KW-0256">Endoplasmic reticulum</keyword>
<keyword evidence="6" id="KW-0812">Transmembrane</keyword>
<evidence type="ECO:0000313" key="14">
    <source>
        <dbReference type="EMBL" id="CAB4020765.1"/>
    </source>
</evidence>
<dbReference type="PANTHER" id="PTHR15929:SF0">
    <property type="entry name" value="STORE-OPERATED CALCIUM ENTRY-ASSOCIATED REGULATORY FACTOR"/>
    <property type="match status" value="1"/>
</dbReference>
<dbReference type="AlphaFoldDB" id="A0A6S7INJ8"/>
<dbReference type="GO" id="GO:0005789">
    <property type="term" value="C:endoplasmic reticulum membrane"/>
    <property type="evidence" value="ECO:0007669"/>
    <property type="project" value="UniProtKB-SubCell"/>
</dbReference>
<evidence type="ECO:0000256" key="12">
    <source>
        <dbReference type="ARBA" id="ARBA00023136"/>
    </source>
</evidence>
<feature type="non-terminal residue" evidence="14">
    <location>
        <position position="84"/>
    </location>
</feature>
<evidence type="ECO:0000256" key="6">
    <source>
        <dbReference type="ARBA" id="ARBA00022692"/>
    </source>
</evidence>
<keyword evidence="9" id="KW-0106">Calcium</keyword>
<dbReference type="EMBL" id="CACRXK020011114">
    <property type="protein sequence ID" value="CAB4020765.1"/>
    <property type="molecule type" value="Genomic_DNA"/>
</dbReference>
<dbReference type="InterPro" id="IPR009567">
    <property type="entry name" value="SARAF"/>
</dbReference>
<evidence type="ECO:0000256" key="2">
    <source>
        <dbReference type="ARBA" id="ARBA00006833"/>
    </source>
</evidence>
<dbReference type="PANTHER" id="PTHR15929">
    <property type="entry name" value="STORE-OPERATED CALCIUM ENTRY-ASSOCIATED REGULATORY FACTOR"/>
    <property type="match status" value="1"/>
</dbReference>
<reference evidence="14" key="1">
    <citation type="submission" date="2020-04" db="EMBL/GenBank/DDBJ databases">
        <authorList>
            <person name="Alioto T."/>
            <person name="Alioto T."/>
            <person name="Gomez Garrido J."/>
        </authorList>
    </citation>
    <scope>NUCLEOTIDE SEQUENCE</scope>
    <source>
        <strain evidence="14">A484AB</strain>
    </source>
</reference>